<protein>
    <recommendedName>
        <fullName evidence="4">PBP superfamily domain-containing protein</fullName>
    </recommendedName>
</protein>
<gene>
    <name evidence="2" type="ORF">ACFS7Z_16320</name>
</gene>
<feature type="signal peptide" evidence="1">
    <location>
        <begin position="1"/>
        <end position="33"/>
    </location>
</feature>
<sequence>MRSGNKIYSPVRQFAAKLLVTFLFLLLAAQAHAQDTLAAIAHEKGAPSSLSKNELKSVLLGERQRWSNGTKVVIALMKTNNELGETISRNVFNMKPDELNKHWLALVFQGKASAPNFFNSVSELESFVSQNPGAIGITNQPVSLPNIKTITVDRKETL</sequence>
<keyword evidence="1" id="KW-0732">Signal</keyword>
<reference evidence="3" key="1">
    <citation type="journal article" date="2019" name="Int. J. Syst. Evol. Microbiol.">
        <title>The Global Catalogue of Microorganisms (GCM) 10K type strain sequencing project: providing services to taxonomists for standard genome sequencing and annotation.</title>
        <authorList>
            <consortium name="The Broad Institute Genomics Platform"/>
            <consortium name="The Broad Institute Genome Sequencing Center for Infectious Disease"/>
            <person name="Wu L."/>
            <person name="Ma J."/>
        </authorList>
    </citation>
    <scope>NUCLEOTIDE SEQUENCE [LARGE SCALE GENOMIC DNA]</scope>
    <source>
        <strain evidence="3">KCTC 23984</strain>
    </source>
</reference>
<feature type="chain" id="PRO_5045380222" description="PBP superfamily domain-containing protein" evidence="1">
    <location>
        <begin position="34"/>
        <end position="158"/>
    </location>
</feature>
<evidence type="ECO:0000256" key="1">
    <source>
        <dbReference type="SAM" id="SignalP"/>
    </source>
</evidence>
<dbReference type="RefSeq" id="WP_377486755.1">
    <property type="nucleotide sequence ID" value="NZ_JBHUOX010000012.1"/>
</dbReference>
<proteinExistence type="predicted"/>
<keyword evidence="3" id="KW-1185">Reference proteome</keyword>
<comment type="caution">
    <text evidence="2">The sequence shown here is derived from an EMBL/GenBank/DDBJ whole genome shotgun (WGS) entry which is preliminary data.</text>
</comment>
<evidence type="ECO:0000313" key="3">
    <source>
        <dbReference type="Proteomes" id="UP001597641"/>
    </source>
</evidence>
<organism evidence="2 3">
    <name type="scientific">Pontibacter toksunensis</name>
    <dbReference type="NCBI Taxonomy" id="1332631"/>
    <lineage>
        <taxon>Bacteria</taxon>
        <taxon>Pseudomonadati</taxon>
        <taxon>Bacteroidota</taxon>
        <taxon>Cytophagia</taxon>
        <taxon>Cytophagales</taxon>
        <taxon>Hymenobacteraceae</taxon>
        <taxon>Pontibacter</taxon>
    </lineage>
</organism>
<dbReference type="Proteomes" id="UP001597641">
    <property type="component" value="Unassembled WGS sequence"/>
</dbReference>
<dbReference type="SUPFAM" id="SSF53850">
    <property type="entry name" value="Periplasmic binding protein-like II"/>
    <property type="match status" value="1"/>
</dbReference>
<dbReference type="EMBL" id="JBHUOX010000012">
    <property type="protein sequence ID" value="MFD3001940.1"/>
    <property type="molecule type" value="Genomic_DNA"/>
</dbReference>
<evidence type="ECO:0008006" key="4">
    <source>
        <dbReference type="Google" id="ProtNLM"/>
    </source>
</evidence>
<dbReference type="Gene3D" id="3.40.190.10">
    <property type="entry name" value="Periplasmic binding protein-like II"/>
    <property type="match status" value="1"/>
</dbReference>
<evidence type="ECO:0000313" key="2">
    <source>
        <dbReference type="EMBL" id="MFD3001940.1"/>
    </source>
</evidence>
<name>A0ABW6BW12_9BACT</name>
<accession>A0ABW6BW12</accession>